<keyword evidence="6 12" id="KW-0863">Zinc-finger</keyword>
<evidence type="ECO:0000256" key="11">
    <source>
        <dbReference type="ARBA" id="ARBA00023242"/>
    </source>
</evidence>
<organism evidence="14 15">
    <name type="scientific">Erpetoichthys calabaricus</name>
    <name type="common">Rope fish</name>
    <name type="synonym">Calamoichthys calabaricus</name>
    <dbReference type="NCBI Taxonomy" id="27687"/>
    <lineage>
        <taxon>Eukaryota</taxon>
        <taxon>Metazoa</taxon>
        <taxon>Chordata</taxon>
        <taxon>Craniata</taxon>
        <taxon>Vertebrata</taxon>
        <taxon>Euteleostomi</taxon>
        <taxon>Actinopterygii</taxon>
        <taxon>Polypteriformes</taxon>
        <taxon>Polypteridae</taxon>
        <taxon>Erpetoichthys</taxon>
    </lineage>
</organism>
<feature type="domain" description="C2H2-type" evidence="13">
    <location>
        <begin position="267"/>
        <end position="294"/>
    </location>
</feature>
<evidence type="ECO:0000256" key="12">
    <source>
        <dbReference type="PROSITE-ProRule" id="PRU00042"/>
    </source>
</evidence>
<dbReference type="AlphaFoldDB" id="A0A8C4XBC9"/>
<comment type="function">
    <text evidence="1">May be involved in transcriptional regulation.</text>
</comment>
<evidence type="ECO:0000256" key="10">
    <source>
        <dbReference type="ARBA" id="ARBA00023163"/>
    </source>
</evidence>
<sequence>MYTMENKTSSVNVKEEDCEWGSVLHQMKVYDDEDKEDSEWAPVLFKEESEPASVIVDLQKDEVINGIKTQGIKQESVTQCVSSGETLTGTGFTKSRPHSLENTVKREYCDCNVKRTDKASCSMHHGEDLQESGTFSTSSFSQLSLHCKLQQNENLTSGSDILLLTSLPYSSLPVVKIISVDAINTQQQAHDTNSAASKTNNMWSLIGQKQYVCSECGKPFSCNTTLKRHKQIHTGEKPYCCSECGKQFFQVGHLQAHSRIHTGEKPYCCSECGKRFSKKNGLQIHIRTHTGEKPYCCPECGKQFITSTRLQIHRRIHTGEKPYCCSYCRKQFSDKRVLQLHTRTHTGEKPYCCSDCGKQFTQIGNLQTHTRIHTGEKPFCCSECGKQFSQIVHLQSHTRIHTGEKPYYCSECGKRFSDRRGIRLHTKVHSGGNSYCYSDCGK</sequence>
<dbReference type="InterPro" id="IPR050457">
    <property type="entry name" value="ZnFinger_BTB_dom_contain"/>
</dbReference>
<dbReference type="PROSITE" id="PS00028">
    <property type="entry name" value="ZINC_FINGER_C2H2_1"/>
    <property type="match status" value="8"/>
</dbReference>
<dbReference type="Pfam" id="PF00096">
    <property type="entry name" value="zf-C2H2"/>
    <property type="match status" value="7"/>
</dbReference>
<keyword evidence="11" id="KW-0539">Nucleus</keyword>
<evidence type="ECO:0000256" key="2">
    <source>
        <dbReference type="ARBA" id="ARBA00004123"/>
    </source>
</evidence>
<feature type="domain" description="C2H2-type" evidence="13">
    <location>
        <begin position="239"/>
        <end position="266"/>
    </location>
</feature>
<dbReference type="Gene3D" id="3.30.160.60">
    <property type="entry name" value="Classic Zinc Finger"/>
    <property type="match status" value="8"/>
</dbReference>
<dbReference type="SUPFAM" id="SSF57667">
    <property type="entry name" value="beta-beta-alpha zinc fingers"/>
    <property type="match status" value="5"/>
</dbReference>
<evidence type="ECO:0000256" key="5">
    <source>
        <dbReference type="ARBA" id="ARBA00022737"/>
    </source>
</evidence>
<dbReference type="PANTHER" id="PTHR46105:SF31">
    <property type="entry name" value="LOW QUALITY PROTEIN: ZINC FINGER PROTEIN 721-RELATED"/>
    <property type="match status" value="1"/>
</dbReference>
<protein>
    <recommendedName>
        <fullName evidence="13">C2H2-type domain-containing protein</fullName>
    </recommendedName>
</protein>
<feature type="domain" description="C2H2-type" evidence="13">
    <location>
        <begin position="407"/>
        <end position="434"/>
    </location>
</feature>
<reference evidence="14" key="2">
    <citation type="submission" date="2025-08" db="UniProtKB">
        <authorList>
            <consortium name="Ensembl"/>
        </authorList>
    </citation>
    <scope>IDENTIFICATION</scope>
</reference>
<evidence type="ECO:0000256" key="3">
    <source>
        <dbReference type="ARBA" id="ARBA00006991"/>
    </source>
</evidence>
<evidence type="ECO:0000256" key="4">
    <source>
        <dbReference type="ARBA" id="ARBA00022723"/>
    </source>
</evidence>
<dbReference type="FunFam" id="3.30.160.60:FF:000478">
    <property type="entry name" value="Zinc finger protein 133"/>
    <property type="match status" value="1"/>
</dbReference>
<keyword evidence="10" id="KW-0804">Transcription</keyword>
<reference evidence="14" key="3">
    <citation type="submission" date="2025-09" db="UniProtKB">
        <authorList>
            <consortium name="Ensembl"/>
        </authorList>
    </citation>
    <scope>IDENTIFICATION</scope>
</reference>
<dbReference type="GO" id="GO:0000978">
    <property type="term" value="F:RNA polymerase II cis-regulatory region sequence-specific DNA binding"/>
    <property type="evidence" value="ECO:0007669"/>
    <property type="project" value="TreeGrafter"/>
</dbReference>
<feature type="domain" description="C2H2-type" evidence="13">
    <location>
        <begin position="379"/>
        <end position="406"/>
    </location>
</feature>
<keyword evidence="15" id="KW-1185">Reference proteome</keyword>
<keyword evidence="5" id="KW-0677">Repeat</keyword>
<dbReference type="Ensembl" id="ENSECRT00000019792.1">
    <property type="protein sequence ID" value="ENSECRP00000019397.1"/>
    <property type="gene ID" value="ENSECRG00000012988.1"/>
</dbReference>
<evidence type="ECO:0000256" key="1">
    <source>
        <dbReference type="ARBA" id="ARBA00003767"/>
    </source>
</evidence>
<evidence type="ECO:0000259" key="13">
    <source>
        <dbReference type="PROSITE" id="PS50157"/>
    </source>
</evidence>
<keyword evidence="9" id="KW-0238">DNA-binding</keyword>
<dbReference type="Proteomes" id="UP000694620">
    <property type="component" value="Chromosome 1"/>
</dbReference>
<keyword evidence="4" id="KW-0479">Metal-binding</keyword>
<dbReference type="GeneTree" id="ENSGT00940000162179"/>
<dbReference type="FunFam" id="3.30.160.60:FF:000966">
    <property type="entry name" value="ZFP90 zinc finger protein"/>
    <property type="match status" value="1"/>
</dbReference>
<dbReference type="InterPro" id="IPR013087">
    <property type="entry name" value="Znf_C2H2_type"/>
</dbReference>
<dbReference type="FunFam" id="3.30.160.60:FF:001155">
    <property type="entry name" value="Zinc finger 30C"/>
    <property type="match status" value="1"/>
</dbReference>
<comment type="similarity">
    <text evidence="3">Belongs to the krueppel C2H2-type zinc-finger protein family.</text>
</comment>
<comment type="subcellular location">
    <subcellularLocation>
        <location evidence="2">Nucleus</location>
    </subcellularLocation>
</comment>
<feature type="domain" description="C2H2-type" evidence="13">
    <location>
        <begin position="351"/>
        <end position="378"/>
    </location>
</feature>
<reference evidence="14" key="1">
    <citation type="submission" date="2021-06" db="EMBL/GenBank/DDBJ databases">
        <authorList>
            <consortium name="Wellcome Sanger Institute Data Sharing"/>
        </authorList>
    </citation>
    <scope>NUCLEOTIDE SEQUENCE [LARGE SCALE GENOMIC DNA]</scope>
</reference>
<feature type="domain" description="C2H2-type" evidence="13">
    <location>
        <begin position="211"/>
        <end position="238"/>
    </location>
</feature>
<dbReference type="GO" id="GO:0000981">
    <property type="term" value="F:DNA-binding transcription factor activity, RNA polymerase II-specific"/>
    <property type="evidence" value="ECO:0007669"/>
    <property type="project" value="TreeGrafter"/>
</dbReference>
<evidence type="ECO:0000256" key="9">
    <source>
        <dbReference type="ARBA" id="ARBA00023125"/>
    </source>
</evidence>
<dbReference type="FunFam" id="3.30.160.60:FF:002343">
    <property type="entry name" value="Zinc finger protein 33A"/>
    <property type="match status" value="2"/>
</dbReference>
<dbReference type="PROSITE" id="PS50157">
    <property type="entry name" value="ZINC_FINGER_C2H2_2"/>
    <property type="match status" value="8"/>
</dbReference>
<evidence type="ECO:0000313" key="15">
    <source>
        <dbReference type="Proteomes" id="UP000694620"/>
    </source>
</evidence>
<keyword evidence="7" id="KW-0862">Zinc</keyword>
<evidence type="ECO:0000256" key="6">
    <source>
        <dbReference type="ARBA" id="ARBA00022771"/>
    </source>
</evidence>
<proteinExistence type="inferred from homology"/>
<dbReference type="FunFam" id="3.30.160.60:FF:002716">
    <property type="entry name" value="Zinc finger protein 212"/>
    <property type="match status" value="1"/>
</dbReference>
<keyword evidence="8" id="KW-0805">Transcription regulation</keyword>
<feature type="domain" description="C2H2-type" evidence="13">
    <location>
        <begin position="323"/>
        <end position="350"/>
    </location>
</feature>
<evidence type="ECO:0000256" key="8">
    <source>
        <dbReference type="ARBA" id="ARBA00023015"/>
    </source>
</evidence>
<accession>A0A8C4XBC9</accession>
<dbReference type="GO" id="GO:0008270">
    <property type="term" value="F:zinc ion binding"/>
    <property type="evidence" value="ECO:0007669"/>
    <property type="project" value="UniProtKB-KW"/>
</dbReference>
<evidence type="ECO:0000313" key="14">
    <source>
        <dbReference type="Ensembl" id="ENSECRP00000019397.1"/>
    </source>
</evidence>
<dbReference type="GO" id="GO:0005634">
    <property type="term" value="C:nucleus"/>
    <property type="evidence" value="ECO:0007669"/>
    <property type="project" value="UniProtKB-SubCell"/>
</dbReference>
<evidence type="ECO:0000256" key="7">
    <source>
        <dbReference type="ARBA" id="ARBA00022833"/>
    </source>
</evidence>
<name>A0A8C4XBC9_ERPCA</name>
<feature type="domain" description="C2H2-type" evidence="13">
    <location>
        <begin position="295"/>
        <end position="322"/>
    </location>
</feature>
<dbReference type="PANTHER" id="PTHR46105">
    <property type="entry name" value="AGAP004733-PA"/>
    <property type="match status" value="1"/>
</dbReference>
<dbReference type="InterPro" id="IPR036236">
    <property type="entry name" value="Znf_C2H2_sf"/>
</dbReference>
<dbReference type="SMART" id="SM00355">
    <property type="entry name" value="ZnF_C2H2"/>
    <property type="match status" value="8"/>
</dbReference>
<dbReference type="FunFam" id="3.30.160.60:FF:002063">
    <property type="entry name" value="RB associated KRAB zinc finger"/>
    <property type="match status" value="2"/>
</dbReference>